<name>A0AAD8PVH0_9PEZI</name>
<dbReference type="NCBIfam" id="TIGR04312">
    <property type="entry name" value="choice_anch_B"/>
    <property type="match status" value="1"/>
</dbReference>
<dbReference type="InterPro" id="IPR027589">
    <property type="entry name" value="Choice_anch_B"/>
</dbReference>
<reference evidence="1" key="1">
    <citation type="submission" date="2021-06" db="EMBL/GenBank/DDBJ databases">
        <title>Comparative genomics, transcriptomics and evolutionary studies reveal genomic signatures of adaptation to plant cell wall in hemibiotrophic fungi.</title>
        <authorList>
            <consortium name="DOE Joint Genome Institute"/>
            <person name="Baroncelli R."/>
            <person name="Diaz J.F."/>
            <person name="Benocci T."/>
            <person name="Peng M."/>
            <person name="Battaglia E."/>
            <person name="Haridas S."/>
            <person name="Andreopoulos W."/>
            <person name="Labutti K."/>
            <person name="Pangilinan J."/>
            <person name="Floch G.L."/>
            <person name="Makela M.R."/>
            <person name="Henrissat B."/>
            <person name="Grigoriev I.V."/>
            <person name="Crouch J.A."/>
            <person name="De Vries R.P."/>
            <person name="Sukno S.A."/>
            <person name="Thon M.R."/>
        </authorList>
    </citation>
    <scope>NUCLEOTIDE SEQUENCE</scope>
    <source>
        <strain evidence="1">CBS 125086</strain>
    </source>
</reference>
<proteinExistence type="predicted"/>
<accession>A0AAD8PVH0</accession>
<dbReference type="RefSeq" id="XP_060412042.1">
    <property type="nucleotide sequence ID" value="XM_060560191.1"/>
</dbReference>
<protein>
    <recommendedName>
        <fullName evidence="3">Choice-of-anchor B family protein</fullName>
    </recommendedName>
</protein>
<dbReference type="GO" id="GO:0005576">
    <property type="term" value="C:extracellular region"/>
    <property type="evidence" value="ECO:0007669"/>
    <property type="project" value="TreeGrafter"/>
</dbReference>
<dbReference type="Proteomes" id="UP001230504">
    <property type="component" value="Unassembled WGS sequence"/>
</dbReference>
<comment type="caution">
    <text evidence="1">The sequence shown here is derived from an EMBL/GenBank/DDBJ whole genome shotgun (WGS) entry which is preliminary data.</text>
</comment>
<evidence type="ECO:0000313" key="1">
    <source>
        <dbReference type="EMBL" id="KAK1584986.1"/>
    </source>
</evidence>
<organism evidence="1 2">
    <name type="scientific">Colletotrichum navitas</name>
    <dbReference type="NCBI Taxonomy" id="681940"/>
    <lineage>
        <taxon>Eukaryota</taxon>
        <taxon>Fungi</taxon>
        <taxon>Dikarya</taxon>
        <taxon>Ascomycota</taxon>
        <taxon>Pezizomycotina</taxon>
        <taxon>Sordariomycetes</taxon>
        <taxon>Hypocreomycetidae</taxon>
        <taxon>Glomerellales</taxon>
        <taxon>Glomerellaceae</taxon>
        <taxon>Colletotrichum</taxon>
        <taxon>Colletotrichum graminicola species complex</taxon>
    </lineage>
</organism>
<dbReference type="PANTHER" id="PTHR38787">
    <property type="entry name" value="REGULATORY P DOMAIN-CONTAINING PROTEIN"/>
    <property type="match status" value="1"/>
</dbReference>
<sequence>MAKPESTFQKQMGWKKLEFSARRVGVSALLGRCPPRAKAAKVSLARGVWNQAPSYQSCFAVAKHSRRTLCSSGDKKSVNSRDSLCRVSDTAPSPNMVRINSTVLLGSVMVGLSSAAGAGTKAEYASGEVHHRIMGIKMAQWEAETEAGLMDSARYPELGYTPCVDGFAAAIPGDANNTFRCGNMDLYHFLSHEALGSWGGRGSSSWGWTSADGREFVAIGQYDGTAFAEISKEGKLVYLGRLPQYDAIGSNWREIRIVGDIVVIGSEAIKHGVQFFDMKKVLDLDPANPKNFTQAELTGHWDELPVGRTHNIVVNQELNYAIACGSVGGNETIRVRDNLPCRGGLIFLDISDPTNVTSPGCAAGDGYVHDAECLVYRGPDARYYGRDICYGYNEDTLTIYDVTDKKGNVTNIISISDFPGAQYIHQGVVNNETWQEYLFLDDEFDERDAKVGAMTQGLPTTHIFDIRDLENPLYTGHYAGKRRSIDHNQYIFGGYLYQSNYGNGINVLDVSSVTSDPTGAGICEVGFFDVYPEDDDEEGGGKVQFAGSWSSYAKFKSGFIFVHTIERGSFVVKMTSKECPKAAPACSADNCLRALRASTIPGRLEESVEFCGNFTARQRTDESLLPEYAAEACVENKDKGPVARVSSACACIPTPVVPELPRTTTRPPVPTVLPPKA</sequence>
<dbReference type="GeneID" id="85444431"/>
<evidence type="ECO:0008006" key="3">
    <source>
        <dbReference type="Google" id="ProtNLM"/>
    </source>
</evidence>
<gene>
    <name evidence="1" type="ORF">LY79DRAFT_581432</name>
</gene>
<dbReference type="AlphaFoldDB" id="A0AAD8PVH0"/>
<dbReference type="EMBL" id="JAHLJV010000049">
    <property type="protein sequence ID" value="KAK1584986.1"/>
    <property type="molecule type" value="Genomic_DNA"/>
</dbReference>
<evidence type="ECO:0000313" key="2">
    <source>
        <dbReference type="Proteomes" id="UP001230504"/>
    </source>
</evidence>
<dbReference type="PANTHER" id="PTHR38787:SF3">
    <property type="entry name" value="REGULATORY P DOMAIN-CONTAINING PROTEIN"/>
    <property type="match status" value="1"/>
</dbReference>
<keyword evidence="2" id="KW-1185">Reference proteome</keyword>